<dbReference type="Proteomes" id="UP000255091">
    <property type="component" value="Unassembled WGS sequence"/>
</dbReference>
<gene>
    <name evidence="1" type="ORF">NCTC6133_00362</name>
</gene>
<evidence type="ECO:0000313" key="2">
    <source>
        <dbReference type="Proteomes" id="UP000255091"/>
    </source>
</evidence>
<sequence length="64" mass="7669">MYLIEPIRNGEYITDGAIALAMQVYVNQNIFLDEDILFPYYCDPKVEIGRFSKYCYRSESRLYR</sequence>
<protein>
    <submittedName>
        <fullName evidence="1">Lipoate-protein ligase A</fullName>
        <ecNumber evidence="1">6.3.1.20</ecNumber>
    </submittedName>
</protein>
<reference evidence="1 2" key="1">
    <citation type="submission" date="2018-06" db="EMBL/GenBank/DDBJ databases">
        <authorList>
            <consortium name="Pathogen Informatics"/>
            <person name="Doyle S."/>
        </authorList>
    </citation>
    <scope>NUCLEOTIDE SEQUENCE [LARGE SCALE GENOMIC DNA]</scope>
    <source>
        <strain evidence="1 2">NCTC6133</strain>
    </source>
</reference>
<evidence type="ECO:0000313" key="1">
    <source>
        <dbReference type="EMBL" id="SUK30943.1"/>
    </source>
</evidence>
<dbReference type="EC" id="6.3.1.20" evidence="1"/>
<proteinExistence type="predicted"/>
<name>A0A380DKY4_STAAU</name>
<dbReference type="GO" id="GO:0016979">
    <property type="term" value="F:lipoate-protein ligase activity"/>
    <property type="evidence" value="ECO:0007669"/>
    <property type="project" value="UniProtKB-EC"/>
</dbReference>
<dbReference type="AlphaFoldDB" id="A0A380DKY4"/>
<keyword evidence="1" id="KW-0436">Ligase</keyword>
<accession>A0A380DKY4</accession>
<dbReference type="EMBL" id="UHAP01000001">
    <property type="protein sequence ID" value="SUK30943.1"/>
    <property type="molecule type" value="Genomic_DNA"/>
</dbReference>
<organism evidence="1 2">
    <name type="scientific">Staphylococcus aureus</name>
    <dbReference type="NCBI Taxonomy" id="1280"/>
    <lineage>
        <taxon>Bacteria</taxon>
        <taxon>Bacillati</taxon>
        <taxon>Bacillota</taxon>
        <taxon>Bacilli</taxon>
        <taxon>Bacillales</taxon>
        <taxon>Staphylococcaceae</taxon>
        <taxon>Staphylococcus</taxon>
    </lineage>
</organism>